<keyword evidence="1" id="KW-1133">Transmembrane helix</keyword>
<evidence type="ECO:0000313" key="2">
    <source>
        <dbReference type="EMBL" id="MFD2215018.1"/>
    </source>
</evidence>
<keyword evidence="1" id="KW-0812">Transmembrane</keyword>
<reference evidence="3" key="1">
    <citation type="journal article" date="2019" name="Int. J. Syst. Evol. Microbiol.">
        <title>The Global Catalogue of Microorganisms (GCM) 10K type strain sequencing project: providing services to taxonomists for standard genome sequencing and annotation.</title>
        <authorList>
            <consortium name="The Broad Institute Genomics Platform"/>
            <consortium name="The Broad Institute Genome Sequencing Center for Infectious Disease"/>
            <person name="Wu L."/>
            <person name="Ma J."/>
        </authorList>
    </citation>
    <scope>NUCLEOTIDE SEQUENCE [LARGE SCALE GENOMIC DNA]</scope>
    <source>
        <strain evidence="3">CGMCC 1.15474</strain>
    </source>
</reference>
<name>A0ABW5C2B2_9BACI</name>
<gene>
    <name evidence="2" type="ORF">ACFSKK_15110</name>
</gene>
<dbReference type="RefSeq" id="WP_247346566.1">
    <property type="nucleotide sequence ID" value="NZ_CP095550.1"/>
</dbReference>
<feature type="transmembrane region" description="Helical" evidence="1">
    <location>
        <begin position="305"/>
        <end position="322"/>
    </location>
</feature>
<comment type="caution">
    <text evidence="2">The sequence shown here is derived from an EMBL/GenBank/DDBJ whole genome shotgun (WGS) entry which is preliminary data.</text>
</comment>
<sequence>MEMFSKDHRLFSNKLPNWAVGAHVTLILFLLLLGLGITYLAFAVALGSSFGSFLLLLFAALIILFLALFGYKNLRKYLDYAIKVELRDDGYYYSFHNKKTRKTEEILLPYQKIDYVLIGKSYILLPKSEQTLDGIKPRLKKVAQAKLYIKGSSTLGKEAVLTFKIGHNEMFDEWVRVFRENQVPLYHTELSLNRTPNTSEAIAGIPKQEYEGTLSFNIGDIISDFAKDDEYLTEEIKMRLEKSRKRRNSYSVFIALAQIPMVSLWFPHFPIEDGFFSSIDMLPWLLTLIALFIVNAGNRKWYKPLLDGFLVVLAINIGTLLATNKTEEFSEAVLSYNLMVTIFFLAGSYLYMFSRWLWGKFR</sequence>
<protein>
    <submittedName>
        <fullName evidence="2">Uncharacterized protein</fullName>
    </submittedName>
</protein>
<feature type="transmembrane region" description="Helical" evidence="1">
    <location>
        <begin position="334"/>
        <end position="353"/>
    </location>
</feature>
<dbReference type="Proteomes" id="UP001597318">
    <property type="component" value="Unassembled WGS sequence"/>
</dbReference>
<feature type="transmembrane region" description="Helical" evidence="1">
    <location>
        <begin position="20"/>
        <end position="44"/>
    </location>
</feature>
<keyword evidence="1" id="KW-0472">Membrane</keyword>
<keyword evidence="3" id="KW-1185">Reference proteome</keyword>
<evidence type="ECO:0000256" key="1">
    <source>
        <dbReference type="SAM" id="Phobius"/>
    </source>
</evidence>
<feature type="transmembrane region" description="Helical" evidence="1">
    <location>
        <begin position="50"/>
        <end position="71"/>
    </location>
</feature>
<dbReference type="EMBL" id="JBHUIK010000003">
    <property type="protein sequence ID" value="MFD2215018.1"/>
    <property type="molecule type" value="Genomic_DNA"/>
</dbReference>
<evidence type="ECO:0000313" key="3">
    <source>
        <dbReference type="Proteomes" id="UP001597318"/>
    </source>
</evidence>
<proteinExistence type="predicted"/>
<organism evidence="2 3">
    <name type="scientific">Metabacillus endolithicus</name>
    <dbReference type="NCBI Taxonomy" id="1535204"/>
    <lineage>
        <taxon>Bacteria</taxon>
        <taxon>Bacillati</taxon>
        <taxon>Bacillota</taxon>
        <taxon>Bacilli</taxon>
        <taxon>Bacillales</taxon>
        <taxon>Bacillaceae</taxon>
        <taxon>Metabacillus</taxon>
    </lineage>
</organism>
<feature type="transmembrane region" description="Helical" evidence="1">
    <location>
        <begin position="274"/>
        <end position="293"/>
    </location>
</feature>
<accession>A0ABW5C2B2</accession>
<feature type="transmembrane region" description="Helical" evidence="1">
    <location>
        <begin position="248"/>
        <end position="268"/>
    </location>
</feature>